<keyword evidence="1" id="KW-1133">Transmembrane helix</keyword>
<evidence type="ECO:0000313" key="3">
    <source>
        <dbReference type="Proteomes" id="UP001465426"/>
    </source>
</evidence>
<reference evidence="2 3" key="1">
    <citation type="submission" date="2024-03" db="EMBL/GenBank/DDBJ databases">
        <title>Human intestinal bacterial collection.</title>
        <authorList>
            <person name="Pauvert C."/>
            <person name="Hitch T.C.A."/>
            <person name="Clavel T."/>
        </authorList>
    </citation>
    <scope>NUCLEOTIDE SEQUENCE [LARGE SCALE GENOMIC DNA]</scope>
    <source>
        <strain evidence="2 3">CLA-SR-H024</strain>
    </source>
</reference>
<feature type="transmembrane region" description="Helical" evidence="1">
    <location>
        <begin position="44"/>
        <end position="65"/>
    </location>
</feature>
<keyword evidence="1" id="KW-0812">Transmembrane</keyword>
<accession>A0ABV1EVA3</accession>
<protein>
    <recommendedName>
        <fullName evidence="4">NADH:ubiquinone reductase (H(+)-translocating)</fullName>
    </recommendedName>
</protein>
<evidence type="ECO:0008006" key="4">
    <source>
        <dbReference type="Google" id="ProtNLM"/>
    </source>
</evidence>
<gene>
    <name evidence="2" type="ORF">WMO63_05010</name>
</gene>
<organism evidence="2 3">
    <name type="scientific">Niallia hominis</name>
    <dbReference type="NCBI Taxonomy" id="3133173"/>
    <lineage>
        <taxon>Bacteria</taxon>
        <taxon>Bacillati</taxon>
        <taxon>Bacillota</taxon>
        <taxon>Bacilli</taxon>
        <taxon>Bacillales</taxon>
        <taxon>Bacillaceae</taxon>
        <taxon>Niallia</taxon>
    </lineage>
</organism>
<comment type="caution">
    <text evidence="2">The sequence shown here is derived from an EMBL/GenBank/DDBJ whole genome shotgun (WGS) entry which is preliminary data.</text>
</comment>
<dbReference type="EMBL" id="JBBMFN010000007">
    <property type="protein sequence ID" value="MEQ2465030.1"/>
    <property type="molecule type" value="Genomic_DNA"/>
</dbReference>
<feature type="transmembrane region" description="Helical" evidence="1">
    <location>
        <begin position="6"/>
        <end position="23"/>
    </location>
</feature>
<sequence length="69" mass="7899">MIPSAILLLFVFDGPIVSMYILICHSFLQSFMEWRGNKKSKEAIIYLANGLILFIMTNIGILLGYSHYQ</sequence>
<evidence type="ECO:0000313" key="2">
    <source>
        <dbReference type="EMBL" id="MEQ2465030.1"/>
    </source>
</evidence>
<proteinExistence type="predicted"/>
<keyword evidence="1" id="KW-0472">Membrane</keyword>
<keyword evidence="3" id="KW-1185">Reference proteome</keyword>
<dbReference type="Proteomes" id="UP001465426">
    <property type="component" value="Unassembled WGS sequence"/>
</dbReference>
<evidence type="ECO:0000256" key="1">
    <source>
        <dbReference type="SAM" id="Phobius"/>
    </source>
</evidence>
<name>A0ABV1EVA3_9BACI</name>